<keyword evidence="1" id="KW-0472">Membrane</keyword>
<keyword evidence="1" id="KW-0812">Transmembrane</keyword>
<dbReference type="PROSITE" id="PS00409">
    <property type="entry name" value="PROKAR_NTER_METHYL"/>
    <property type="match status" value="1"/>
</dbReference>
<evidence type="ECO:0000256" key="1">
    <source>
        <dbReference type="SAM" id="Phobius"/>
    </source>
</evidence>
<dbReference type="Proteomes" id="UP000254512">
    <property type="component" value="Unassembled WGS sequence"/>
</dbReference>
<gene>
    <name evidence="2" type="ORF">NCTC11645_00669</name>
</gene>
<dbReference type="EMBL" id="UGHD01000002">
    <property type="protein sequence ID" value="STO56331.1"/>
    <property type="molecule type" value="Genomic_DNA"/>
</dbReference>
<evidence type="ECO:0000313" key="2">
    <source>
        <dbReference type="EMBL" id="STO56331.1"/>
    </source>
</evidence>
<dbReference type="RefSeq" id="WP_005502240.1">
    <property type="nucleotide sequence ID" value="NZ_CABMOB010000001.1"/>
</dbReference>
<dbReference type="GeneID" id="58895810"/>
<dbReference type="InterPro" id="IPR012902">
    <property type="entry name" value="N_methyl_site"/>
</dbReference>
<protein>
    <submittedName>
        <fullName evidence="2">Tfp pilus assembly protein PilW</fullName>
    </submittedName>
</protein>
<dbReference type="NCBIfam" id="TIGR02532">
    <property type="entry name" value="IV_pilin_GFxxxE"/>
    <property type="match status" value="1"/>
</dbReference>
<accession>A0A377HJ71</accession>
<proteinExistence type="predicted"/>
<keyword evidence="1" id="KW-1133">Transmembrane helix</keyword>
<dbReference type="SUPFAM" id="SSF54523">
    <property type="entry name" value="Pili subunits"/>
    <property type="match status" value="1"/>
</dbReference>
<dbReference type="STRING" id="673.AL542_07775"/>
<dbReference type="KEGG" id="gho:AL542_07775"/>
<dbReference type="Pfam" id="PF07963">
    <property type="entry name" value="N_methyl"/>
    <property type="match status" value="1"/>
</dbReference>
<dbReference type="InterPro" id="IPR045584">
    <property type="entry name" value="Pilin-like"/>
</dbReference>
<dbReference type="AlphaFoldDB" id="A0A377HJ71"/>
<evidence type="ECO:0000313" key="3">
    <source>
        <dbReference type="Proteomes" id="UP000254512"/>
    </source>
</evidence>
<organism evidence="2 3">
    <name type="scientific">Grimontia hollisae</name>
    <name type="common">Vibrio hollisae</name>
    <dbReference type="NCBI Taxonomy" id="673"/>
    <lineage>
        <taxon>Bacteria</taxon>
        <taxon>Pseudomonadati</taxon>
        <taxon>Pseudomonadota</taxon>
        <taxon>Gammaproteobacteria</taxon>
        <taxon>Vibrionales</taxon>
        <taxon>Vibrionaceae</taxon>
        <taxon>Grimontia</taxon>
    </lineage>
</organism>
<name>A0A377HJ71_GRIHO</name>
<reference evidence="2 3" key="1">
    <citation type="submission" date="2018-06" db="EMBL/GenBank/DDBJ databases">
        <authorList>
            <consortium name="Pathogen Informatics"/>
            <person name="Doyle S."/>
        </authorList>
    </citation>
    <scope>NUCLEOTIDE SEQUENCE [LARGE SCALE GENOMIC DNA]</scope>
    <source>
        <strain evidence="2 3">NCTC11645</strain>
    </source>
</reference>
<feature type="transmembrane region" description="Helical" evidence="1">
    <location>
        <begin position="16"/>
        <end position="42"/>
    </location>
</feature>
<sequence length="250" mass="26947">MVLLTAKSRGFTLVELIVTLTILAIVSVGIFGFIASGAAGYVESRNRDALQSGARFAVERVARELRHAVPNSLTVTSNAQCLTYWPIVYTGIYADREDGTNQLEVAISAIDKPWQSQINDGKHRIVFAPSKSQDLTTAASNSYAITGVSGSTLTTSKVASDDWPVGSPSSRFYLYRHSVTFCFDGTALTRRVNDGSSAAVTLANNLSSGSRFAIASETLSGGNLVRIFYRFVQSGEISEYDQQVQVLNAP</sequence>